<gene>
    <name evidence="2" type="primary">Vigan.02G211800</name>
    <name evidence="2" type="ORF">VIGAN_02211800</name>
</gene>
<proteinExistence type="predicted"/>
<evidence type="ECO:0000313" key="3">
    <source>
        <dbReference type="Proteomes" id="UP000291084"/>
    </source>
</evidence>
<dbReference type="AlphaFoldDB" id="A0A0S3RFE2"/>
<feature type="transmembrane region" description="Helical" evidence="1">
    <location>
        <begin position="100"/>
        <end position="123"/>
    </location>
</feature>
<keyword evidence="1" id="KW-0472">Membrane</keyword>
<sequence>KRIKNFCTELSFPNLSLFANLHSRTSSALNFFTVSPAPLLFSLSVFDSFLPHQCLVVCFAIASCVDSDFICRTRLVSSNWKLELWLPPARCKFESLRFEVYFSFLFSGCCYIDLFLVVVVWRFEIAILETLGWFLGSGRDKLVLQLPSALVALGTCNPV</sequence>
<evidence type="ECO:0000313" key="2">
    <source>
        <dbReference type="EMBL" id="BAT79264.1"/>
    </source>
</evidence>
<accession>A0A0S3RFE2</accession>
<keyword evidence="3" id="KW-1185">Reference proteome</keyword>
<evidence type="ECO:0000256" key="1">
    <source>
        <dbReference type="SAM" id="Phobius"/>
    </source>
</evidence>
<dbReference type="Proteomes" id="UP000291084">
    <property type="component" value="Chromosome 2"/>
</dbReference>
<feature type="non-terminal residue" evidence="2">
    <location>
        <position position="1"/>
    </location>
</feature>
<protein>
    <submittedName>
        <fullName evidence="2">Uncharacterized protein</fullName>
    </submittedName>
</protein>
<dbReference type="EMBL" id="AP015035">
    <property type="protein sequence ID" value="BAT79264.1"/>
    <property type="molecule type" value="Genomic_DNA"/>
</dbReference>
<organism evidence="2 3">
    <name type="scientific">Vigna angularis var. angularis</name>
    <dbReference type="NCBI Taxonomy" id="157739"/>
    <lineage>
        <taxon>Eukaryota</taxon>
        <taxon>Viridiplantae</taxon>
        <taxon>Streptophyta</taxon>
        <taxon>Embryophyta</taxon>
        <taxon>Tracheophyta</taxon>
        <taxon>Spermatophyta</taxon>
        <taxon>Magnoliopsida</taxon>
        <taxon>eudicotyledons</taxon>
        <taxon>Gunneridae</taxon>
        <taxon>Pentapetalae</taxon>
        <taxon>rosids</taxon>
        <taxon>fabids</taxon>
        <taxon>Fabales</taxon>
        <taxon>Fabaceae</taxon>
        <taxon>Papilionoideae</taxon>
        <taxon>50 kb inversion clade</taxon>
        <taxon>NPAAA clade</taxon>
        <taxon>indigoferoid/millettioid clade</taxon>
        <taxon>Phaseoleae</taxon>
        <taxon>Vigna</taxon>
    </lineage>
</organism>
<name>A0A0S3RFE2_PHAAN</name>
<keyword evidence="1" id="KW-0812">Transmembrane</keyword>
<keyword evidence="1" id="KW-1133">Transmembrane helix</keyword>
<reference evidence="2 3" key="1">
    <citation type="journal article" date="2015" name="Sci. Rep.">
        <title>The power of single molecule real-time sequencing technology in the de novo assembly of a eukaryotic genome.</title>
        <authorList>
            <person name="Sakai H."/>
            <person name="Naito K."/>
            <person name="Ogiso-Tanaka E."/>
            <person name="Takahashi Y."/>
            <person name="Iseki K."/>
            <person name="Muto C."/>
            <person name="Satou K."/>
            <person name="Teruya K."/>
            <person name="Shiroma A."/>
            <person name="Shimoji M."/>
            <person name="Hirano T."/>
            <person name="Itoh T."/>
            <person name="Kaga A."/>
            <person name="Tomooka N."/>
        </authorList>
    </citation>
    <scope>NUCLEOTIDE SEQUENCE [LARGE SCALE GENOMIC DNA]</scope>
    <source>
        <strain evidence="3">cv. Shumari</strain>
    </source>
</reference>